<feature type="compositionally biased region" description="Acidic residues" evidence="10">
    <location>
        <begin position="285"/>
        <end position="299"/>
    </location>
</feature>
<dbReference type="InterPro" id="IPR023160">
    <property type="entry name" value="RNase_HII_hlx-loop-hlx_cap_dom"/>
</dbReference>
<gene>
    <name evidence="12" type="ORF">SMACR_08904</name>
</gene>
<dbReference type="GO" id="GO:0046872">
    <property type="term" value="F:metal ion binding"/>
    <property type="evidence" value="ECO:0007669"/>
    <property type="project" value="UniProtKB-KW"/>
</dbReference>
<keyword evidence="5 8" id="KW-0479">Metal-binding</keyword>
<comment type="function">
    <text evidence="9">Endonuclease that specifically degrades the RNA of RNA-DNA hybrids.</text>
</comment>
<evidence type="ECO:0000256" key="4">
    <source>
        <dbReference type="ARBA" id="ARBA00022722"/>
    </source>
</evidence>
<dbReference type="Proteomes" id="UP000433876">
    <property type="component" value="Unassembled WGS sequence"/>
</dbReference>
<name>A0A8S8ZG00_SORMA</name>
<dbReference type="PANTHER" id="PTHR10954">
    <property type="entry name" value="RIBONUCLEASE H2 SUBUNIT A"/>
    <property type="match status" value="1"/>
</dbReference>
<dbReference type="AlphaFoldDB" id="A0A8S8ZG00"/>
<feature type="compositionally biased region" description="Acidic residues" evidence="10">
    <location>
        <begin position="1"/>
        <end position="14"/>
    </location>
</feature>
<dbReference type="Gene3D" id="1.10.10.460">
    <property type="entry name" value="Ribonuclease hii. Domain 2"/>
    <property type="match status" value="1"/>
</dbReference>
<accession>A0A8S8ZG00</accession>
<dbReference type="GO" id="GO:0043137">
    <property type="term" value="P:DNA replication, removal of RNA primer"/>
    <property type="evidence" value="ECO:0007669"/>
    <property type="project" value="TreeGrafter"/>
</dbReference>
<proteinExistence type="inferred from homology"/>
<feature type="compositionally biased region" description="Basic and acidic residues" evidence="10">
    <location>
        <begin position="239"/>
        <end position="255"/>
    </location>
</feature>
<evidence type="ECO:0000256" key="8">
    <source>
        <dbReference type="PROSITE-ProRule" id="PRU01319"/>
    </source>
</evidence>
<evidence type="ECO:0000259" key="11">
    <source>
        <dbReference type="PROSITE" id="PS51975"/>
    </source>
</evidence>
<dbReference type="GO" id="GO:0006298">
    <property type="term" value="P:mismatch repair"/>
    <property type="evidence" value="ECO:0007669"/>
    <property type="project" value="TreeGrafter"/>
</dbReference>
<organism evidence="12 13">
    <name type="scientific">Sordaria macrospora</name>
    <dbReference type="NCBI Taxonomy" id="5147"/>
    <lineage>
        <taxon>Eukaryota</taxon>
        <taxon>Fungi</taxon>
        <taxon>Dikarya</taxon>
        <taxon>Ascomycota</taxon>
        <taxon>Pezizomycotina</taxon>
        <taxon>Sordariomycetes</taxon>
        <taxon>Sordariomycetidae</taxon>
        <taxon>Sordariales</taxon>
        <taxon>Sordariaceae</taxon>
        <taxon>Sordaria</taxon>
    </lineage>
</organism>
<protein>
    <recommendedName>
        <fullName evidence="9">Ribonuclease</fullName>
        <ecNumber evidence="9">3.1.26.4</ecNumber>
    </recommendedName>
</protein>
<feature type="binding site" evidence="8">
    <location>
        <position position="174"/>
    </location>
    <ligand>
        <name>a divalent metal cation</name>
        <dbReference type="ChEBI" id="CHEBI:60240"/>
    </ligand>
</feature>
<evidence type="ECO:0000256" key="9">
    <source>
        <dbReference type="RuleBase" id="RU003515"/>
    </source>
</evidence>
<evidence type="ECO:0000256" key="6">
    <source>
        <dbReference type="ARBA" id="ARBA00022759"/>
    </source>
</evidence>
<dbReference type="SUPFAM" id="SSF53098">
    <property type="entry name" value="Ribonuclease H-like"/>
    <property type="match status" value="2"/>
</dbReference>
<evidence type="ECO:0000256" key="1">
    <source>
        <dbReference type="ARBA" id="ARBA00000077"/>
    </source>
</evidence>
<dbReference type="OMA" id="NIEWSED"/>
<dbReference type="FunFam" id="1.10.10.460:FF:000001">
    <property type="entry name" value="Ribonuclease"/>
    <property type="match status" value="1"/>
</dbReference>
<comment type="catalytic activity">
    <reaction evidence="1 8 9">
        <text>Endonucleolytic cleavage to 5'-phosphomonoester.</text>
        <dbReference type="EC" id="3.1.26.4"/>
    </reaction>
</comment>
<dbReference type="InterPro" id="IPR024567">
    <property type="entry name" value="RNase_HII/HIII_dom"/>
</dbReference>
<evidence type="ECO:0000256" key="5">
    <source>
        <dbReference type="ARBA" id="ARBA00022723"/>
    </source>
</evidence>
<evidence type="ECO:0000313" key="12">
    <source>
        <dbReference type="EMBL" id="KAA8624213.1"/>
    </source>
</evidence>
<dbReference type="Gene3D" id="3.30.420.10">
    <property type="entry name" value="Ribonuclease H-like superfamily/Ribonuclease H"/>
    <property type="match status" value="1"/>
</dbReference>
<dbReference type="EC" id="3.1.26.4" evidence="9"/>
<evidence type="ECO:0000256" key="2">
    <source>
        <dbReference type="ARBA" id="ARBA00001946"/>
    </source>
</evidence>
<dbReference type="PROSITE" id="PS51975">
    <property type="entry name" value="RNASE_H_2"/>
    <property type="match status" value="1"/>
</dbReference>
<dbReference type="GO" id="GO:0032299">
    <property type="term" value="C:ribonuclease H2 complex"/>
    <property type="evidence" value="ECO:0007669"/>
    <property type="project" value="TreeGrafter"/>
</dbReference>
<dbReference type="CDD" id="cd07181">
    <property type="entry name" value="RNase_HII_eukaryota_like"/>
    <property type="match status" value="1"/>
</dbReference>
<dbReference type="VEuPathDB" id="FungiDB:SMAC_08904"/>
<dbReference type="FunFam" id="3.30.420.10:FF:000016">
    <property type="entry name" value="Ribonuclease"/>
    <property type="match status" value="1"/>
</dbReference>
<comment type="similarity">
    <text evidence="3">Belongs to the RNase HII family. Eukaryotic subfamily.</text>
</comment>
<keyword evidence="7 8" id="KW-0378">Hydrolase</keyword>
<dbReference type="InterPro" id="IPR012337">
    <property type="entry name" value="RNaseH-like_sf"/>
</dbReference>
<feature type="binding site" evidence="8">
    <location>
        <position position="58"/>
    </location>
    <ligand>
        <name>a divalent metal cation</name>
        <dbReference type="ChEBI" id="CHEBI:60240"/>
    </ligand>
</feature>
<dbReference type="InterPro" id="IPR001352">
    <property type="entry name" value="RNase_HII/HIII"/>
</dbReference>
<dbReference type="GO" id="GO:0004523">
    <property type="term" value="F:RNA-DNA hybrid ribonuclease activity"/>
    <property type="evidence" value="ECO:0007669"/>
    <property type="project" value="UniProtKB-UniRule"/>
</dbReference>
<sequence length="397" mass="43568">MADSQDDTMADSQDDTGPFLPPTISPPVLLSGASQTYFSPVPPQLLVDNTPCCLGVDEAGRGPVLGPMVYSAFYLPLTLSDPLLKQKHSFDDSKVLTPAVRLSLMKELCTKETELHDNCGYATSSLSPLSISSGMLKASKSQIYNLNQQAMDATIELIKGIYKRGVNVTDIFIDTIGQPAAYQKKLERVFPTAKITVAKKADSLYPVVSAASVVAKVTRDIALEVLWADRSKQMRKRKREDEAGVEKRAKLERGDVTGTTGTNGSDAMDADEPSQTQAESPEGAEKEDEEEVDEEEGETNEAMAWGSGYPSDSKCVTWLKQNMHPVFGWGPECRFSWGTAKDMLETKDGVKVDWPEEEEDEETQKLTDFFMAKRDSSEENVDELGTWFGAPAGVECF</sequence>
<dbReference type="GO" id="GO:0003723">
    <property type="term" value="F:RNA binding"/>
    <property type="evidence" value="ECO:0007669"/>
    <property type="project" value="UniProtKB-UniRule"/>
</dbReference>
<feature type="region of interest" description="Disordered" evidence="10">
    <location>
        <begin position="1"/>
        <end position="25"/>
    </location>
</feature>
<dbReference type="Pfam" id="PF01351">
    <property type="entry name" value="RNase_HII"/>
    <property type="match status" value="1"/>
</dbReference>
<keyword evidence="4 8" id="KW-0540">Nuclease</keyword>
<evidence type="ECO:0000256" key="10">
    <source>
        <dbReference type="SAM" id="MobiDB-lite"/>
    </source>
</evidence>
<dbReference type="EMBL" id="NMPR01000247">
    <property type="protein sequence ID" value="KAA8624213.1"/>
    <property type="molecule type" value="Genomic_DNA"/>
</dbReference>
<feature type="binding site" evidence="8">
    <location>
        <position position="57"/>
    </location>
    <ligand>
        <name>a divalent metal cation</name>
        <dbReference type="ChEBI" id="CHEBI:60240"/>
    </ligand>
</feature>
<comment type="cofactor">
    <cofactor evidence="2">
        <name>Mg(2+)</name>
        <dbReference type="ChEBI" id="CHEBI:18420"/>
    </cofactor>
</comment>
<comment type="caution">
    <text evidence="12">The sequence shown here is derived from an EMBL/GenBank/DDBJ whole genome shotgun (WGS) entry which is preliminary data.</text>
</comment>
<comment type="cofactor">
    <cofactor evidence="8">
        <name>Mn(2+)</name>
        <dbReference type="ChEBI" id="CHEBI:29035"/>
    </cofactor>
    <cofactor evidence="8">
        <name>Mg(2+)</name>
        <dbReference type="ChEBI" id="CHEBI:18420"/>
    </cofactor>
    <text evidence="8">Manganese or magnesium. Binds 1 divalent metal ion per monomer in the absence of substrate. May bind a second metal ion after substrate binding.</text>
</comment>
<keyword evidence="6 8" id="KW-0255">Endonuclease</keyword>
<evidence type="ECO:0000313" key="13">
    <source>
        <dbReference type="Proteomes" id="UP000433876"/>
    </source>
</evidence>
<evidence type="ECO:0000256" key="3">
    <source>
        <dbReference type="ARBA" id="ARBA00007058"/>
    </source>
</evidence>
<dbReference type="InterPro" id="IPR036397">
    <property type="entry name" value="RNaseH_sf"/>
</dbReference>
<feature type="region of interest" description="Disordered" evidence="10">
    <location>
        <begin position="233"/>
        <end position="307"/>
    </location>
</feature>
<feature type="domain" description="RNase H type-2" evidence="11">
    <location>
        <begin position="51"/>
        <end position="273"/>
    </location>
</feature>
<evidence type="ECO:0000256" key="7">
    <source>
        <dbReference type="ARBA" id="ARBA00022801"/>
    </source>
</evidence>
<dbReference type="PANTHER" id="PTHR10954:SF7">
    <property type="entry name" value="RIBONUCLEASE H2 SUBUNIT A"/>
    <property type="match status" value="1"/>
</dbReference>
<reference evidence="12 13" key="1">
    <citation type="submission" date="2017-07" db="EMBL/GenBank/DDBJ databases">
        <title>Genome sequence of the Sordaria macrospora wild type strain R19027.</title>
        <authorList>
            <person name="Nowrousian M."/>
            <person name="Teichert I."/>
            <person name="Kueck U."/>
        </authorList>
    </citation>
    <scope>NUCLEOTIDE SEQUENCE [LARGE SCALE GENOMIC DNA]</scope>
    <source>
        <strain evidence="12 13">R19027</strain>
        <tissue evidence="12">Mycelium</tissue>
    </source>
</reference>